<organism evidence="13">
    <name type="scientific">Amphimedon queenslandica</name>
    <name type="common">Sponge</name>
    <dbReference type="NCBI Taxonomy" id="400682"/>
    <lineage>
        <taxon>Eukaryota</taxon>
        <taxon>Metazoa</taxon>
        <taxon>Porifera</taxon>
        <taxon>Demospongiae</taxon>
        <taxon>Heteroscleromorpha</taxon>
        <taxon>Haplosclerida</taxon>
        <taxon>Niphatidae</taxon>
        <taxon>Amphimedon</taxon>
    </lineage>
</organism>
<dbReference type="eggNOG" id="KOG1519">
    <property type="taxonomic scope" value="Eukaryota"/>
</dbReference>
<evidence type="ECO:0000256" key="2">
    <source>
        <dbReference type="ARBA" id="ARBA00006375"/>
    </source>
</evidence>
<keyword evidence="3 11" id="KW-0813">Transport</keyword>
<dbReference type="InterPro" id="IPR018108">
    <property type="entry name" value="MCP_transmembrane"/>
</dbReference>
<evidence type="ECO:0000256" key="6">
    <source>
        <dbReference type="ARBA" id="ARBA00022792"/>
    </source>
</evidence>
<dbReference type="PANTHER" id="PTHR46131:SF1">
    <property type="entry name" value="SD08549P"/>
    <property type="match status" value="1"/>
</dbReference>
<dbReference type="SUPFAM" id="SSF103506">
    <property type="entry name" value="Mitochondrial carrier"/>
    <property type="match status" value="1"/>
</dbReference>
<dbReference type="KEGG" id="aqu:100637388"/>
<dbReference type="STRING" id="400682.A0A1X7U2I3"/>
<gene>
    <name evidence="13" type="primary">100637388</name>
</gene>
<evidence type="ECO:0000256" key="5">
    <source>
        <dbReference type="ARBA" id="ARBA00022737"/>
    </source>
</evidence>
<evidence type="ECO:0000256" key="1">
    <source>
        <dbReference type="ARBA" id="ARBA00004448"/>
    </source>
</evidence>
<evidence type="ECO:0000256" key="11">
    <source>
        <dbReference type="RuleBase" id="RU000488"/>
    </source>
</evidence>
<reference evidence="14" key="1">
    <citation type="journal article" date="2010" name="Nature">
        <title>The Amphimedon queenslandica genome and the evolution of animal complexity.</title>
        <authorList>
            <person name="Srivastava M."/>
            <person name="Simakov O."/>
            <person name="Chapman J."/>
            <person name="Fahey B."/>
            <person name="Gauthier M.E."/>
            <person name="Mitros T."/>
            <person name="Richards G.S."/>
            <person name="Conaco C."/>
            <person name="Dacre M."/>
            <person name="Hellsten U."/>
            <person name="Larroux C."/>
            <person name="Putnam N.H."/>
            <person name="Stanke M."/>
            <person name="Adamska M."/>
            <person name="Darling A."/>
            <person name="Degnan S.M."/>
            <person name="Oakley T.H."/>
            <person name="Plachetzki D.C."/>
            <person name="Zhai Y."/>
            <person name="Adamski M."/>
            <person name="Calcino A."/>
            <person name="Cummins S.F."/>
            <person name="Goodstein D.M."/>
            <person name="Harris C."/>
            <person name="Jackson D.J."/>
            <person name="Leys S.P."/>
            <person name="Shu S."/>
            <person name="Woodcroft B.J."/>
            <person name="Vervoort M."/>
            <person name="Kosik K.S."/>
            <person name="Manning G."/>
            <person name="Degnan B.M."/>
            <person name="Rokhsar D.S."/>
        </authorList>
    </citation>
    <scope>NUCLEOTIDE SEQUENCE [LARGE SCALE GENOMIC DNA]</scope>
</reference>
<dbReference type="OrthoDB" id="2139348at2759"/>
<dbReference type="PROSITE" id="PS50920">
    <property type="entry name" value="SOLCAR"/>
    <property type="match status" value="3"/>
</dbReference>
<keyword evidence="9 10" id="KW-0472">Membrane</keyword>
<dbReference type="InterPro" id="IPR052465">
    <property type="entry name" value="Mito_NAD+_Carrier"/>
</dbReference>
<comment type="subcellular location">
    <subcellularLocation>
        <location evidence="1">Mitochondrion inner membrane</location>
        <topology evidence="1">Multi-pass membrane protein</topology>
    </subcellularLocation>
</comment>
<dbReference type="Proteomes" id="UP000007879">
    <property type="component" value="Unassembled WGS sequence"/>
</dbReference>
<keyword evidence="6" id="KW-0999">Mitochondrion inner membrane</keyword>
<name>A0A1X7U2I3_AMPQE</name>
<reference evidence="13" key="2">
    <citation type="submission" date="2017-05" db="UniProtKB">
        <authorList>
            <consortium name="EnsemblMetazoa"/>
        </authorList>
    </citation>
    <scope>IDENTIFICATION</scope>
</reference>
<keyword evidence="14" id="KW-1185">Reference proteome</keyword>
<feature type="repeat" description="Solcar" evidence="10">
    <location>
        <begin position="196"/>
        <end position="282"/>
    </location>
</feature>
<evidence type="ECO:0000256" key="3">
    <source>
        <dbReference type="ARBA" id="ARBA00022448"/>
    </source>
</evidence>
<keyword evidence="4 10" id="KW-0812">Transmembrane</keyword>
<evidence type="ECO:0008006" key="15">
    <source>
        <dbReference type="Google" id="ProtNLM"/>
    </source>
</evidence>
<dbReference type="Pfam" id="PF00153">
    <property type="entry name" value="Mito_carr"/>
    <property type="match status" value="3"/>
</dbReference>
<dbReference type="EnsemblMetazoa" id="Aqu2.1.21881_001">
    <property type="protein sequence ID" value="Aqu2.1.21881_001"/>
    <property type="gene ID" value="Aqu2.1.21881"/>
</dbReference>
<evidence type="ECO:0000313" key="13">
    <source>
        <dbReference type="EnsemblMetazoa" id="Aqu2.1.21881_001"/>
    </source>
</evidence>
<dbReference type="GO" id="GO:0051724">
    <property type="term" value="F:NAD transmembrane transporter activity"/>
    <property type="evidence" value="ECO:0007669"/>
    <property type="project" value="TreeGrafter"/>
</dbReference>
<evidence type="ECO:0000256" key="7">
    <source>
        <dbReference type="ARBA" id="ARBA00022989"/>
    </source>
</evidence>
<evidence type="ECO:0000256" key="12">
    <source>
        <dbReference type="SAM" id="Phobius"/>
    </source>
</evidence>
<evidence type="ECO:0000313" key="14">
    <source>
        <dbReference type="Proteomes" id="UP000007879"/>
    </source>
</evidence>
<evidence type="ECO:0000256" key="9">
    <source>
        <dbReference type="ARBA" id="ARBA00023136"/>
    </source>
</evidence>
<dbReference type="InParanoid" id="A0A1X7U2I3"/>
<comment type="similarity">
    <text evidence="2 11">Belongs to the mitochondrial carrier (TC 2.A.29) family.</text>
</comment>
<accession>A0A1X7U2I3</accession>
<dbReference type="PANTHER" id="PTHR46131">
    <property type="entry name" value="SD08549P"/>
    <property type="match status" value="1"/>
</dbReference>
<dbReference type="InterPro" id="IPR023395">
    <property type="entry name" value="MCP_dom_sf"/>
</dbReference>
<keyword evidence="8" id="KW-0496">Mitochondrion</keyword>
<sequence length="290" mass="33188">MIKMSVGLHSRSAEAKRDYICGGAASLLNVLITFPMNKIMFRQQIDGLRLKVAIKQLLKEGMGTWYRGIVPPLLQRTLTVSLMFGTYTHATHLINAHSPYRHSPFFTHCLAASTAGCIEAMLMPFERAQCLLQAKEFNHKLKNTKHVFEVLRHHSLKESYRGLSAVLLRNTISNILFLGLREPLKNCLPAPKTQFQDSVNSFISGAGLGCILSTVFFPVNVIKNRMMTKIGGDFLSIYSTYRITMNERVYFRRLFRGVHINYTRSFISWGIINTSFDFLVKLYDRFMFND</sequence>
<keyword evidence="7 12" id="KW-1133">Transmembrane helix</keyword>
<evidence type="ECO:0000256" key="10">
    <source>
        <dbReference type="PROSITE-ProRule" id="PRU00282"/>
    </source>
</evidence>
<feature type="repeat" description="Solcar" evidence="10">
    <location>
        <begin position="103"/>
        <end position="187"/>
    </location>
</feature>
<dbReference type="AlphaFoldDB" id="A0A1X7U2I3"/>
<proteinExistence type="inferred from homology"/>
<keyword evidence="5" id="KW-0677">Repeat</keyword>
<evidence type="ECO:0000256" key="4">
    <source>
        <dbReference type="ARBA" id="ARBA00022692"/>
    </source>
</evidence>
<dbReference type="GO" id="GO:0005743">
    <property type="term" value="C:mitochondrial inner membrane"/>
    <property type="evidence" value="ECO:0007669"/>
    <property type="project" value="UniProtKB-SubCell"/>
</dbReference>
<protein>
    <recommendedName>
        <fullName evidence="15">Solute carrier family 25 member 51</fullName>
    </recommendedName>
</protein>
<evidence type="ECO:0000256" key="8">
    <source>
        <dbReference type="ARBA" id="ARBA00023128"/>
    </source>
</evidence>
<dbReference type="EnsemblMetazoa" id="XM_003389123.3">
    <property type="protein sequence ID" value="XP_003389171.2"/>
    <property type="gene ID" value="LOC100637388"/>
</dbReference>
<dbReference type="Gene3D" id="1.50.40.10">
    <property type="entry name" value="Mitochondrial carrier domain"/>
    <property type="match status" value="1"/>
</dbReference>
<feature type="transmembrane region" description="Helical" evidence="12">
    <location>
        <begin position="201"/>
        <end position="222"/>
    </location>
</feature>
<feature type="repeat" description="Solcar" evidence="10">
    <location>
        <begin position="13"/>
        <end position="93"/>
    </location>
</feature>